<dbReference type="SUPFAM" id="SSF56281">
    <property type="entry name" value="Metallo-hydrolase/oxidoreductase"/>
    <property type="match status" value="1"/>
</dbReference>
<dbReference type="InterPro" id="IPR036866">
    <property type="entry name" value="RibonucZ/Hydroxyglut_hydro"/>
</dbReference>
<dbReference type="SMART" id="SM00849">
    <property type="entry name" value="Lactamase_B"/>
    <property type="match status" value="1"/>
</dbReference>
<organism evidence="7 8">
    <name type="scientific">Ruthenibacterium lactatiformans</name>
    <dbReference type="NCBI Taxonomy" id="1550024"/>
    <lineage>
        <taxon>Bacteria</taxon>
        <taxon>Bacillati</taxon>
        <taxon>Bacillota</taxon>
        <taxon>Clostridia</taxon>
        <taxon>Eubacteriales</taxon>
        <taxon>Oscillospiraceae</taxon>
        <taxon>Ruthenibacterium</taxon>
    </lineage>
</organism>
<accession>A0A6I2UB03</accession>
<name>A0A6I2UB03_9FIRM</name>
<keyword evidence="3" id="KW-0479">Metal-binding</keyword>
<evidence type="ECO:0000313" key="7">
    <source>
        <dbReference type="EMBL" id="MST93228.1"/>
    </source>
</evidence>
<evidence type="ECO:0000259" key="6">
    <source>
        <dbReference type="SMART" id="SM00849"/>
    </source>
</evidence>
<dbReference type="EMBL" id="VUNJ01000022">
    <property type="protein sequence ID" value="MST93228.1"/>
    <property type="molecule type" value="Genomic_DNA"/>
</dbReference>
<feature type="domain" description="Metallo-beta-lactamase" evidence="6">
    <location>
        <begin position="35"/>
        <end position="211"/>
    </location>
</feature>
<comment type="similarity">
    <text evidence="2">Belongs to the metallo-beta-lactamase superfamily.</text>
</comment>
<gene>
    <name evidence="7" type="ORF">FYJ76_15035</name>
</gene>
<comment type="cofactor">
    <cofactor evidence="1">
        <name>Zn(2+)</name>
        <dbReference type="ChEBI" id="CHEBI:29105"/>
    </cofactor>
</comment>
<dbReference type="RefSeq" id="WP_055081392.1">
    <property type="nucleotide sequence ID" value="NZ_JBKWPM010000017.1"/>
</dbReference>
<evidence type="ECO:0000256" key="1">
    <source>
        <dbReference type="ARBA" id="ARBA00001947"/>
    </source>
</evidence>
<dbReference type="Pfam" id="PF00753">
    <property type="entry name" value="Lactamase_B"/>
    <property type="match status" value="1"/>
</dbReference>
<dbReference type="Gene3D" id="3.60.15.10">
    <property type="entry name" value="Ribonuclease Z/Hydroxyacylglutathione hydrolase-like"/>
    <property type="match status" value="1"/>
</dbReference>
<dbReference type="GO" id="GO:0046872">
    <property type="term" value="F:metal ion binding"/>
    <property type="evidence" value="ECO:0007669"/>
    <property type="project" value="UniProtKB-KW"/>
</dbReference>
<dbReference type="InterPro" id="IPR051013">
    <property type="entry name" value="MBL_superfamily_lactonases"/>
</dbReference>
<dbReference type="AlphaFoldDB" id="A0A6I2UB03"/>
<keyword evidence="5" id="KW-0862">Zinc</keyword>
<dbReference type="PANTHER" id="PTHR42978">
    <property type="entry name" value="QUORUM-QUENCHING LACTONASE YTNP-RELATED-RELATED"/>
    <property type="match status" value="1"/>
</dbReference>
<evidence type="ECO:0000313" key="8">
    <source>
        <dbReference type="Proteomes" id="UP000431913"/>
    </source>
</evidence>
<proteinExistence type="inferred from homology"/>
<evidence type="ECO:0000256" key="4">
    <source>
        <dbReference type="ARBA" id="ARBA00022801"/>
    </source>
</evidence>
<evidence type="ECO:0000256" key="2">
    <source>
        <dbReference type="ARBA" id="ARBA00007749"/>
    </source>
</evidence>
<dbReference type="Proteomes" id="UP000431913">
    <property type="component" value="Unassembled WGS sequence"/>
</dbReference>
<sequence length="387" mass="42731">MGIAHEVEWKQLTLGHLSRNKFWGEDPDTQYHSVVASSTLVRDGDINILVDPTLPVDEMENRLQRYCGLGRNDIDIIFATHFHTDHRLEAEKYPNAKLYMSAESIQDVAELRKEGGAFAQIFLNGAVFDFEAAPRQLSPGVEVHPLPGHTLGLSGLVFTSGGKKVLLAGDTIMNAEFYHAREGYFIDANQEKTAVSMEWAAKNVDIIVPGHGDWFFTSDQATGGEKTLQWRKLNLCASGEETAVLVQAGNENILINSTLRGHLLRDAIYDAKGLEPSAITRVICLKSDPQHTLDVPIMKNAQLYLPKRTLEAEKQSTENGPRHLAFNAWEKTPEMPIDLIEIGSSSVCVFNSGGKKIAVSSDHCDEQALINMGVHVSIMGADTRILQ</sequence>
<dbReference type="InterPro" id="IPR001279">
    <property type="entry name" value="Metallo-B-lactamas"/>
</dbReference>
<evidence type="ECO:0000256" key="3">
    <source>
        <dbReference type="ARBA" id="ARBA00022723"/>
    </source>
</evidence>
<evidence type="ECO:0000256" key="5">
    <source>
        <dbReference type="ARBA" id="ARBA00022833"/>
    </source>
</evidence>
<dbReference type="GO" id="GO:0016787">
    <property type="term" value="F:hydrolase activity"/>
    <property type="evidence" value="ECO:0007669"/>
    <property type="project" value="UniProtKB-KW"/>
</dbReference>
<comment type="caution">
    <text evidence="7">The sequence shown here is derived from an EMBL/GenBank/DDBJ whole genome shotgun (WGS) entry which is preliminary data.</text>
</comment>
<reference evidence="7 8" key="1">
    <citation type="submission" date="2019-08" db="EMBL/GenBank/DDBJ databases">
        <title>In-depth cultivation of the pig gut microbiome towards novel bacterial diversity and tailored functional studies.</title>
        <authorList>
            <person name="Wylensek D."/>
            <person name="Hitch T.C.A."/>
            <person name="Clavel T."/>
        </authorList>
    </citation>
    <scope>NUCLEOTIDE SEQUENCE [LARGE SCALE GENOMIC DNA]</scope>
    <source>
        <strain evidence="7 8">WCA3-601-WT-6J</strain>
    </source>
</reference>
<keyword evidence="4 7" id="KW-0378">Hydrolase</keyword>
<protein>
    <submittedName>
        <fullName evidence="7">MBL fold metallo-hydrolase</fullName>
    </submittedName>
</protein>
<dbReference type="PANTHER" id="PTHR42978:SF7">
    <property type="entry name" value="METALLO-HYDROLASE RV2300C-RELATED"/>
    <property type="match status" value="1"/>
</dbReference>